<comment type="subcellular location">
    <subcellularLocation>
        <location evidence="1">Membrane</location>
        <topology evidence="1">Single-pass type I membrane protein</topology>
    </subcellularLocation>
</comment>
<evidence type="ECO:0000256" key="8">
    <source>
        <dbReference type="ARBA" id="ARBA00023136"/>
    </source>
</evidence>
<evidence type="ECO:0000256" key="4">
    <source>
        <dbReference type="ARBA" id="ARBA00022737"/>
    </source>
</evidence>
<reference evidence="12 13" key="1">
    <citation type="journal article" date="2019" name="Commun. Biol.">
        <title>The bagworm genome reveals a unique fibroin gene that provides high tensile strength.</title>
        <authorList>
            <person name="Kono N."/>
            <person name="Nakamura H."/>
            <person name="Ohtoshi R."/>
            <person name="Tomita M."/>
            <person name="Numata K."/>
            <person name="Arakawa K."/>
        </authorList>
    </citation>
    <scope>NUCLEOTIDE SEQUENCE [LARGE SCALE GENOMIC DNA]</scope>
</reference>
<keyword evidence="3" id="KW-0732">Signal</keyword>
<dbReference type="InterPro" id="IPR050122">
    <property type="entry name" value="RTK"/>
</dbReference>
<evidence type="ECO:0000313" key="13">
    <source>
        <dbReference type="Proteomes" id="UP000299102"/>
    </source>
</evidence>
<dbReference type="InterPro" id="IPR000719">
    <property type="entry name" value="Prot_kinase_dom"/>
</dbReference>
<keyword evidence="7 10" id="KW-1133">Transmembrane helix</keyword>
<evidence type="ECO:0000256" key="9">
    <source>
        <dbReference type="SAM" id="MobiDB-lite"/>
    </source>
</evidence>
<evidence type="ECO:0000256" key="2">
    <source>
        <dbReference type="ARBA" id="ARBA00022692"/>
    </source>
</evidence>
<dbReference type="EMBL" id="BGZK01000813">
    <property type="protein sequence ID" value="GBP61409.1"/>
    <property type="molecule type" value="Genomic_DNA"/>
</dbReference>
<protein>
    <submittedName>
        <fullName evidence="12">Molluscan insulin-related peptide(S) receptor receptor beta chain</fullName>
    </submittedName>
</protein>
<name>A0A4C1XGI2_EUMVA</name>
<dbReference type="GO" id="GO:0043235">
    <property type="term" value="C:receptor complex"/>
    <property type="evidence" value="ECO:0007669"/>
    <property type="project" value="TreeGrafter"/>
</dbReference>
<keyword evidence="6" id="KW-0067">ATP-binding</keyword>
<dbReference type="InterPro" id="IPR011009">
    <property type="entry name" value="Kinase-like_dom_sf"/>
</dbReference>
<evidence type="ECO:0000256" key="1">
    <source>
        <dbReference type="ARBA" id="ARBA00004479"/>
    </source>
</evidence>
<dbReference type="GO" id="GO:0004714">
    <property type="term" value="F:transmembrane receptor protein tyrosine kinase activity"/>
    <property type="evidence" value="ECO:0007669"/>
    <property type="project" value="TreeGrafter"/>
</dbReference>
<dbReference type="PROSITE" id="PS50011">
    <property type="entry name" value="PROTEIN_KINASE_DOM"/>
    <property type="match status" value="1"/>
</dbReference>
<accession>A0A4C1XGI2</accession>
<keyword evidence="12" id="KW-0675">Receptor</keyword>
<keyword evidence="2 10" id="KW-0812">Transmembrane</keyword>
<dbReference type="InterPro" id="IPR001245">
    <property type="entry name" value="Ser-Thr/Tyr_kinase_cat_dom"/>
</dbReference>
<evidence type="ECO:0000256" key="6">
    <source>
        <dbReference type="ARBA" id="ARBA00022840"/>
    </source>
</evidence>
<comment type="caution">
    <text evidence="12">The sequence shown here is derived from an EMBL/GenBank/DDBJ whole genome shotgun (WGS) entry which is preliminary data.</text>
</comment>
<dbReference type="PANTHER" id="PTHR24416:SF525">
    <property type="entry name" value="INSULIN-LIKE RECEPTOR"/>
    <property type="match status" value="1"/>
</dbReference>
<dbReference type="AlphaFoldDB" id="A0A4C1XGI2"/>
<evidence type="ECO:0000259" key="11">
    <source>
        <dbReference type="PROSITE" id="PS50011"/>
    </source>
</evidence>
<feature type="region of interest" description="Disordered" evidence="9">
    <location>
        <begin position="1203"/>
        <end position="1228"/>
    </location>
</feature>
<dbReference type="SUPFAM" id="SSF56112">
    <property type="entry name" value="Protein kinase-like (PK-like)"/>
    <property type="match status" value="1"/>
</dbReference>
<evidence type="ECO:0000256" key="7">
    <source>
        <dbReference type="ARBA" id="ARBA00022989"/>
    </source>
</evidence>
<evidence type="ECO:0000256" key="10">
    <source>
        <dbReference type="SAM" id="Phobius"/>
    </source>
</evidence>
<dbReference type="STRING" id="151549.A0A4C1XGI2"/>
<evidence type="ECO:0000256" key="3">
    <source>
        <dbReference type="ARBA" id="ARBA00022729"/>
    </source>
</evidence>
<dbReference type="PRINTS" id="PR00109">
    <property type="entry name" value="TYRKINASE"/>
</dbReference>
<keyword evidence="13" id="KW-1185">Reference proteome</keyword>
<dbReference type="OrthoDB" id="4062651at2759"/>
<gene>
    <name evidence="12" type="ORF">EVAR_37940_1</name>
</gene>
<dbReference type="GO" id="GO:0007169">
    <property type="term" value="P:cell surface receptor protein tyrosine kinase signaling pathway"/>
    <property type="evidence" value="ECO:0007669"/>
    <property type="project" value="TreeGrafter"/>
</dbReference>
<keyword evidence="8 10" id="KW-0472">Membrane</keyword>
<dbReference type="PANTHER" id="PTHR24416">
    <property type="entry name" value="TYROSINE-PROTEIN KINASE RECEPTOR"/>
    <property type="match status" value="1"/>
</dbReference>
<dbReference type="GO" id="GO:0005886">
    <property type="term" value="C:plasma membrane"/>
    <property type="evidence" value="ECO:0007669"/>
    <property type="project" value="TreeGrafter"/>
</dbReference>
<proteinExistence type="predicted"/>
<dbReference type="Pfam" id="PF07714">
    <property type="entry name" value="PK_Tyr_Ser-Thr"/>
    <property type="match status" value="1"/>
</dbReference>
<organism evidence="12 13">
    <name type="scientific">Eumeta variegata</name>
    <name type="common">Bagworm moth</name>
    <name type="synonym">Eumeta japonica</name>
    <dbReference type="NCBI Taxonomy" id="151549"/>
    <lineage>
        <taxon>Eukaryota</taxon>
        <taxon>Metazoa</taxon>
        <taxon>Ecdysozoa</taxon>
        <taxon>Arthropoda</taxon>
        <taxon>Hexapoda</taxon>
        <taxon>Insecta</taxon>
        <taxon>Pterygota</taxon>
        <taxon>Neoptera</taxon>
        <taxon>Endopterygota</taxon>
        <taxon>Lepidoptera</taxon>
        <taxon>Glossata</taxon>
        <taxon>Ditrysia</taxon>
        <taxon>Tineoidea</taxon>
        <taxon>Psychidae</taxon>
        <taxon>Oiketicinae</taxon>
        <taxon>Eumeta</taxon>
    </lineage>
</organism>
<keyword evidence="4" id="KW-0677">Repeat</keyword>
<sequence>MLVNVGYVGDIKELLSGVQCFAMQFWYWLSSATLVAMGAAATLSRACEKLADNYYEVQPRWFSVYGVPRSIMVYETPDPAQKVLAHLIKLILQHVLGYQHVAIHNLNSTEDALQLVANISWQKDYLDSFVLPGVTMSKSQEGLMNVTEKVFTFKPALIRPRINLTQRALADPRCKFFEVDWLSFRKFAPGDCDFLTYDVDDYSVSVNTKLSVKDATNAMITRSLALRDPHGLSSKSSKILEHCTTNKFCAVIHIKRGEPTDDIMTFGAFLRKHQIKVAPVHTTKDVFVNHSQFFISGYDSDRTYTFVHELLATYARRVFLTIMDFVHLFTYEDIGTKLRSTGVKSADVEEKACKYLVENKKEINRWLRKENTTVFIRYYLCDDDPYRDKIKKAMNVVEESTRKKVSYALRLRLATLSCKSGPEFAFITELNNSREDEWLYTGAMVVPKANDKAKSLAKEQETLVMLYETHSSPSELFPVFLATSDWYSLMRAATVWLTRLGYQKVTLKMKNRSDDTEQLIEHLLSQGFYLQPYTKTTTAQVVLMDADAAKQFSCEVLEGQVTPPALVVLGKWSPVSLSCSAPQYALVPDRSCPIHPILETSHSGKSKGWNREELTLLCDVSTLGGHRGFEHDCAYVLSVLLWTVSSSWPGSSQGIKTLAENGADIVLHQDLQTVLGDNWPSQVTSMVDAVLTAAHGIDSLRREHPQFIFDRHGDNVTSRLLSGILRHSHFSGVMQSLHYNDNHTLAEPLVFVTQWENGTDASLNTIMQVSRRWDAPFVLWARATTTRHDVNEKSYWSLLFYSIPVACLVALLVMFGILTKRWLLNRHELNSNTKRFAMTELSAFELQQPTRKLRNVLALWRGKYKTYVAAKTPMAGPTGASALLWEARVLAPLRHQNVVRLLGIVTEGSPPFLVLEYARYGNLSNYLEKVEITVAYRRQVCPFLLTRLAKEAAAALAYLTSRNVIHREVRASNCLVDEHHVLKLADFSMARELCGDVSEDIGMSEYRCRRRALFPVLWMAPESLKYGAFSPASDMWSYGVLLIELVTLGARPYGVCSPHAVTCHVVSGGTPLLPLDASKDMCLLTQQCWRPAANSRITAAQALEFLEQRPSALTPCTPVMPLSLPLTLPLPQALLERHSHGTVEQIKDFKAASRGTSEVAAAQLARVIDSLTPPPFLRVNRTPPSYISHRLRVDLITDEASRRRDVRRHVVESPPTSADEGPARNEGR</sequence>
<keyword evidence="5" id="KW-0547">Nucleotide-binding</keyword>
<dbReference type="GO" id="GO:0005524">
    <property type="term" value="F:ATP binding"/>
    <property type="evidence" value="ECO:0007669"/>
    <property type="project" value="UniProtKB-KW"/>
</dbReference>
<evidence type="ECO:0000313" key="12">
    <source>
        <dbReference type="EMBL" id="GBP61409.1"/>
    </source>
</evidence>
<feature type="domain" description="Protein kinase" evidence="11">
    <location>
        <begin position="807"/>
        <end position="1112"/>
    </location>
</feature>
<feature type="transmembrane region" description="Helical" evidence="10">
    <location>
        <begin position="795"/>
        <end position="818"/>
    </location>
</feature>
<evidence type="ECO:0000256" key="5">
    <source>
        <dbReference type="ARBA" id="ARBA00022741"/>
    </source>
</evidence>
<dbReference type="Gene3D" id="1.10.510.10">
    <property type="entry name" value="Transferase(Phosphotransferase) domain 1"/>
    <property type="match status" value="1"/>
</dbReference>
<dbReference type="Proteomes" id="UP000299102">
    <property type="component" value="Unassembled WGS sequence"/>
</dbReference>